<dbReference type="EMBL" id="JACAGC010000009">
    <property type="protein sequence ID" value="KAF6344822.1"/>
    <property type="molecule type" value="Genomic_DNA"/>
</dbReference>
<reference evidence="2 3" key="1">
    <citation type="journal article" date="2020" name="Nature">
        <title>Six reference-quality genomes reveal evolution of bat adaptations.</title>
        <authorList>
            <person name="Jebb D."/>
            <person name="Huang Z."/>
            <person name="Pippel M."/>
            <person name="Hughes G.M."/>
            <person name="Lavrichenko K."/>
            <person name="Devanna P."/>
            <person name="Winkler S."/>
            <person name="Jermiin L.S."/>
            <person name="Skirmuntt E.C."/>
            <person name="Katzourakis A."/>
            <person name="Burkitt-Gray L."/>
            <person name="Ray D.A."/>
            <person name="Sullivan K.A.M."/>
            <person name="Roscito J.G."/>
            <person name="Kirilenko B.M."/>
            <person name="Davalos L.M."/>
            <person name="Corthals A.P."/>
            <person name="Power M.L."/>
            <person name="Jones G."/>
            <person name="Ransome R.D."/>
            <person name="Dechmann D.K.N."/>
            <person name="Locatelli A.G."/>
            <person name="Puechmaille S.J."/>
            <person name="Fedrigo O."/>
            <person name="Jarvis E.D."/>
            <person name="Hiller M."/>
            <person name="Vernes S.C."/>
            <person name="Myers E.W."/>
            <person name="Teeling E.C."/>
        </authorList>
    </citation>
    <scope>NUCLEOTIDE SEQUENCE [LARGE SCALE GENOMIC DNA]</scope>
    <source>
        <strain evidence="2">MRhiFer1</strain>
        <tissue evidence="2">Lung</tissue>
    </source>
</reference>
<proteinExistence type="predicted"/>
<gene>
    <name evidence="2" type="ORF">mRhiFer1_010201</name>
</gene>
<evidence type="ECO:0000313" key="3">
    <source>
        <dbReference type="Proteomes" id="UP000585614"/>
    </source>
</evidence>
<sequence length="139" mass="14401">MDEAPSPGPALCVWGGGGVENQDFLLLGEDLLVTSPLWQAESCSSLASFQPILQRPRVNKCLWNASAQSADLPASVGVTALPSGSVCLPVGPGLGDRTMTANHRCLKSEERIGLHGDRSQPGQALETQGGVGPAWSPGL</sequence>
<dbReference type="Proteomes" id="UP000585614">
    <property type="component" value="Unassembled WGS sequence"/>
</dbReference>
<accession>A0A7J7X5E1</accession>
<feature type="region of interest" description="Disordered" evidence="1">
    <location>
        <begin position="111"/>
        <end position="139"/>
    </location>
</feature>
<dbReference type="AlphaFoldDB" id="A0A7J7X5E1"/>
<organism evidence="2 3">
    <name type="scientific">Rhinolophus ferrumequinum</name>
    <name type="common">Greater horseshoe bat</name>
    <dbReference type="NCBI Taxonomy" id="59479"/>
    <lineage>
        <taxon>Eukaryota</taxon>
        <taxon>Metazoa</taxon>
        <taxon>Chordata</taxon>
        <taxon>Craniata</taxon>
        <taxon>Vertebrata</taxon>
        <taxon>Euteleostomi</taxon>
        <taxon>Mammalia</taxon>
        <taxon>Eutheria</taxon>
        <taxon>Laurasiatheria</taxon>
        <taxon>Chiroptera</taxon>
        <taxon>Yinpterochiroptera</taxon>
        <taxon>Rhinolophoidea</taxon>
        <taxon>Rhinolophidae</taxon>
        <taxon>Rhinolophinae</taxon>
        <taxon>Rhinolophus</taxon>
    </lineage>
</organism>
<evidence type="ECO:0000256" key="1">
    <source>
        <dbReference type="SAM" id="MobiDB-lite"/>
    </source>
</evidence>
<comment type="caution">
    <text evidence="2">The sequence shown here is derived from an EMBL/GenBank/DDBJ whole genome shotgun (WGS) entry which is preliminary data.</text>
</comment>
<protein>
    <submittedName>
        <fullName evidence="2">Uncharacterized protein</fullName>
    </submittedName>
</protein>
<evidence type="ECO:0000313" key="2">
    <source>
        <dbReference type="EMBL" id="KAF6344822.1"/>
    </source>
</evidence>
<name>A0A7J7X5E1_RHIFE</name>